<comment type="caution">
    <text evidence="1">The sequence shown here is derived from an EMBL/GenBank/DDBJ whole genome shotgun (WGS) entry which is preliminary data.</text>
</comment>
<dbReference type="EMBL" id="VSSQ01061958">
    <property type="protein sequence ID" value="MPN15240.1"/>
    <property type="molecule type" value="Genomic_DNA"/>
</dbReference>
<protein>
    <submittedName>
        <fullName evidence="1">Uncharacterized protein</fullName>
    </submittedName>
</protein>
<proteinExistence type="predicted"/>
<organism evidence="1">
    <name type="scientific">bioreactor metagenome</name>
    <dbReference type="NCBI Taxonomy" id="1076179"/>
    <lineage>
        <taxon>unclassified sequences</taxon>
        <taxon>metagenomes</taxon>
        <taxon>ecological metagenomes</taxon>
    </lineage>
</organism>
<sequence>MDNMNEMRNKIEDGKYKLTLEVAAPAYFDIYNDVDIKSGEDLVRNYLRSNADDGCFEDIQIKYNKDRNSIRVIANLDYNNNEHKDYSNRGRLM</sequence>
<dbReference type="AlphaFoldDB" id="A0A645FMR6"/>
<name>A0A645FMR6_9ZZZZ</name>
<evidence type="ECO:0000313" key="1">
    <source>
        <dbReference type="EMBL" id="MPN15240.1"/>
    </source>
</evidence>
<gene>
    <name evidence="1" type="ORF">SDC9_162570</name>
</gene>
<accession>A0A645FMR6</accession>
<reference evidence="1" key="1">
    <citation type="submission" date="2019-08" db="EMBL/GenBank/DDBJ databases">
        <authorList>
            <person name="Kucharzyk K."/>
            <person name="Murdoch R.W."/>
            <person name="Higgins S."/>
            <person name="Loffler F."/>
        </authorList>
    </citation>
    <scope>NUCLEOTIDE SEQUENCE</scope>
</reference>